<dbReference type="AlphaFoldDB" id="A0A069SX43"/>
<feature type="coiled-coil region" evidence="1">
    <location>
        <begin position="25"/>
        <end position="52"/>
    </location>
</feature>
<proteinExistence type="predicted"/>
<keyword evidence="2" id="KW-0732">Signal</keyword>
<keyword evidence="4" id="KW-0449">Lipoprotein</keyword>
<name>A0A069SX43_PHOVU</name>
<protein>
    <submittedName>
        <fullName evidence="4">Putative lipoprotein</fullName>
    </submittedName>
</protein>
<comment type="caution">
    <text evidence="4">The sequence shown here is derived from an EMBL/GenBank/DDBJ whole genome shotgun (WGS) entry which is preliminary data.</text>
</comment>
<evidence type="ECO:0000256" key="1">
    <source>
        <dbReference type="SAM" id="Coils"/>
    </source>
</evidence>
<evidence type="ECO:0000313" key="4">
    <source>
        <dbReference type="EMBL" id="KDS56870.1"/>
    </source>
</evidence>
<dbReference type="PATRIC" id="fig|1339352.3.peg.102"/>
<feature type="chain" id="PRO_5001666960" evidence="2">
    <location>
        <begin position="24"/>
        <end position="828"/>
    </location>
</feature>
<accession>A0A069SX43</accession>
<evidence type="ECO:0000259" key="3">
    <source>
        <dbReference type="Pfam" id="PF16378"/>
    </source>
</evidence>
<feature type="domain" description="DUF4988" evidence="3">
    <location>
        <begin position="30"/>
        <end position="140"/>
    </location>
</feature>
<sequence>MNKKFLSAILFGALMVSSTGTFVSCKDYDDDIDELTSRVDGVEGQIKDLEAKINAANWITSVTPATGGFTVAFNDGSSYTITNGKDGEAGAAGTEWTISEDGFWVCNGEKTTVKAVGQDGAQGEPGKDAQPEVKKENGKWYLWNGTEFEEFAGATPATNVPYYYADPTDPNNYVIMVVCDKDGKNEKSVRLPLNEGLAQITVLENNFNIAYSIAKEGTAWPKWEGGSKEKPAKGEYMVGQSTSSIIVQISPVSYDLSGKTVKAVNSKGEELPIKLGKVVPFSGVLSSSRAASTTGLYEIPVEGITVNDEIVESYGNSNAVASLVVNENVYSPFNGDFNFSLVDAQDVNIPFGKYQINEQGDTYLTSYVDAKPGESVTIVPEKKWAGQLFDSYITMADNAQAKADSIRYGVSFDGMTINLNDKAAGNVYFTVHYMNVFGKVKSDNVTLNFNEKTPDAEEITSIVSKKHVVTEVTETAEQAFISDLKPYFDAMGADKRVVWNAEYQEMVLEPQVEWVYENAETGKIETENLTDLVKNIATVDSEGKTTTEAAQIAGIKVNFNTNYGSQLAKIIENGGEFTAKVNVVAAVKIGTLNYFRTIAVINLPFTIEKPSDATLAAAYTFNPSYYLNKIVTVYASEITKANIFSAGTVSGYKAIEDDADKIAVSDNGTITLTEKGETNKAYTLTGGKVTYAGVQFPIADFKVMFAESKNYTTVMPAGISIISGSGNIVTVKYGKAADKNDKNIYYRVDNISGTQDDIQNVVCEVEAKYTQYLTANINGKDIKLTANAGDANKVSVATPVNVKLTITTSTNEKVEDTITVNLTPYPAQ</sequence>
<dbReference type="InterPro" id="IPR032149">
    <property type="entry name" value="DUF4988"/>
</dbReference>
<feature type="signal peptide" evidence="2">
    <location>
        <begin position="1"/>
        <end position="23"/>
    </location>
</feature>
<dbReference type="EMBL" id="JNHM01000002">
    <property type="protein sequence ID" value="KDS56870.1"/>
    <property type="molecule type" value="Genomic_DNA"/>
</dbReference>
<dbReference type="Proteomes" id="UP000027661">
    <property type="component" value="Unassembled WGS sequence"/>
</dbReference>
<dbReference type="RefSeq" id="WP_032952209.1">
    <property type="nucleotide sequence ID" value="NZ_JNHM01000002.1"/>
</dbReference>
<dbReference type="Pfam" id="PF16378">
    <property type="entry name" value="DUF4988"/>
    <property type="match status" value="1"/>
</dbReference>
<reference evidence="4 5" key="1">
    <citation type="submission" date="2014-04" db="EMBL/GenBank/DDBJ databases">
        <authorList>
            <person name="Sears C."/>
            <person name="Carroll K."/>
            <person name="Sack B.R."/>
            <person name="Qadri F."/>
            <person name="Myers L.L."/>
            <person name="Chung G.-T."/>
            <person name="Escheverria P."/>
            <person name="Fraser C.M."/>
            <person name="Sadzewicz L."/>
            <person name="Shefchek K.A."/>
            <person name="Tallon L."/>
            <person name="Das S.P."/>
            <person name="Daugherty S."/>
            <person name="Mongodin E.F."/>
        </authorList>
    </citation>
    <scope>NUCLEOTIDE SEQUENCE [LARGE SCALE GENOMIC DNA]</scope>
    <source>
        <strain evidence="4 5">3975 RP4</strain>
    </source>
</reference>
<evidence type="ECO:0000256" key="2">
    <source>
        <dbReference type="SAM" id="SignalP"/>
    </source>
</evidence>
<evidence type="ECO:0000313" key="5">
    <source>
        <dbReference type="Proteomes" id="UP000027661"/>
    </source>
</evidence>
<gene>
    <name evidence="4" type="ORF">M099_0104</name>
</gene>
<organism evidence="4 5">
    <name type="scientific">Phocaeicola vulgatus str. 3975 RP4</name>
    <dbReference type="NCBI Taxonomy" id="1339352"/>
    <lineage>
        <taxon>Bacteria</taxon>
        <taxon>Pseudomonadati</taxon>
        <taxon>Bacteroidota</taxon>
        <taxon>Bacteroidia</taxon>
        <taxon>Bacteroidales</taxon>
        <taxon>Bacteroidaceae</taxon>
        <taxon>Phocaeicola</taxon>
    </lineage>
</organism>
<dbReference type="PROSITE" id="PS51257">
    <property type="entry name" value="PROKAR_LIPOPROTEIN"/>
    <property type="match status" value="1"/>
</dbReference>
<keyword evidence="1" id="KW-0175">Coiled coil</keyword>